<protein>
    <submittedName>
        <fullName evidence="2">DUF3073 domain-containing protein</fullName>
    </submittedName>
</protein>
<dbReference type="EMBL" id="PKKJ01000018">
    <property type="protein sequence ID" value="PKY65672.1"/>
    <property type="molecule type" value="Genomic_DNA"/>
</dbReference>
<reference evidence="2 3" key="1">
    <citation type="submission" date="2017-12" db="EMBL/GenBank/DDBJ databases">
        <title>Phylogenetic diversity of female urinary microbiome.</title>
        <authorList>
            <person name="Thomas-White K."/>
            <person name="Wolfe A.J."/>
        </authorList>
    </citation>
    <scope>NUCLEOTIDE SEQUENCE [LARGE SCALE GENOMIC DNA]</scope>
    <source>
        <strain evidence="2 3">UMB0250</strain>
    </source>
</reference>
<dbReference type="OrthoDB" id="3217921at2"/>
<feature type="compositionally biased region" description="Acidic residues" evidence="1">
    <location>
        <begin position="44"/>
        <end position="57"/>
    </location>
</feature>
<evidence type="ECO:0000313" key="2">
    <source>
        <dbReference type="EMBL" id="PKY65672.1"/>
    </source>
</evidence>
<name>A0A2I1I3G5_9ACTO</name>
<feature type="compositionally biased region" description="Acidic residues" evidence="1">
    <location>
        <begin position="69"/>
        <end position="82"/>
    </location>
</feature>
<dbReference type="InterPro" id="IPR021426">
    <property type="entry name" value="DUF3073"/>
</dbReference>
<evidence type="ECO:0000313" key="3">
    <source>
        <dbReference type="Proteomes" id="UP000234545"/>
    </source>
</evidence>
<proteinExistence type="predicted"/>
<evidence type="ECO:0000256" key="1">
    <source>
        <dbReference type="SAM" id="MobiDB-lite"/>
    </source>
</evidence>
<dbReference type="Proteomes" id="UP000234545">
    <property type="component" value="Unassembled WGS sequence"/>
</dbReference>
<accession>A0A2I1I3G5</accession>
<gene>
    <name evidence="2" type="ORF">CYJ25_08460</name>
</gene>
<dbReference type="RefSeq" id="WP_101628710.1">
    <property type="nucleotide sequence ID" value="NZ_PKKJ01000018.1"/>
</dbReference>
<organism evidence="2 3">
    <name type="scientific">Schaalia turicensis</name>
    <dbReference type="NCBI Taxonomy" id="131111"/>
    <lineage>
        <taxon>Bacteria</taxon>
        <taxon>Bacillati</taxon>
        <taxon>Actinomycetota</taxon>
        <taxon>Actinomycetes</taxon>
        <taxon>Actinomycetales</taxon>
        <taxon>Actinomycetaceae</taxon>
        <taxon>Schaalia</taxon>
    </lineage>
</organism>
<dbReference type="Pfam" id="PF11273">
    <property type="entry name" value="DUF3073"/>
    <property type="match status" value="1"/>
</dbReference>
<dbReference type="AlphaFoldDB" id="A0A2I1I3G5"/>
<feature type="region of interest" description="Disordered" evidence="1">
    <location>
        <begin position="36"/>
        <end position="57"/>
    </location>
</feature>
<sequence>MGRGRQKAKQTKVARKLKYFSPDTDLDALQRELASSEHSHYDEYDYEDAEDKQDEEDDLYSKYADFADADNAEESPELDEDFWINPSK</sequence>
<comment type="caution">
    <text evidence="2">The sequence shown here is derived from an EMBL/GenBank/DDBJ whole genome shotgun (WGS) entry which is preliminary data.</text>
</comment>
<feature type="region of interest" description="Disordered" evidence="1">
    <location>
        <begin position="69"/>
        <end position="88"/>
    </location>
</feature>